<dbReference type="GO" id="GO:0022857">
    <property type="term" value="F:transmembrane transporter activity"/>
    <property type="evidence" value="ECO:0007669"/>
    <property type="project" value="InterPro"/>
</dbReference>
<feature type="transmembrane region" description="Helical" evidence="7">
    <location>
        <begin position="321"/>
        <end position="339"/>
    </location>
</feature>
<evidence type="ECO:0000313" key="9">
    <source>
        <dbReference type="Proteomes" id="UP000051291"/>
    </source>
</evidence>
<feature type="transmembrane region" description="Helical" evidence="7">
    <location>
        <begin position="442"/>
        <end position="464"/>
    </location>
</feature>
<feature type="transmembrane region" description="Helical" evidence="7">
    <location>
        <begin position="395"/>
        <end position="421"/>
    </location>
</feature>
<feature type="transmembrane region" description="Helical" evidence="7">
    <location>
        <begin position="41"/>
        <end position="64"/>
    </location>
</feature>
<feature type="transmembrane region" description="Helical" evidence="7">
    <location>
        <begin position="470"/>
        <end position="489"/>
    </location>
</feature>
<dbReference type="PANTHER" id="PTHR42770:SF15">
    <property type="entry name" value="GLUTAMATE_GAMMA-AMINOBUTYRATE ANTIPORTER-RELATED"/>
    <property type="match status" value="1"/>
</dbReference>
<evidence type="ECO:0000256" key="7">
    <source>
        <dbReference type="SAM" id="Phobius"/>
    </source>
</evidence>
<evidence type="ECO:0000256" key="2">
    <source>
        <dbReference type="ARBA" id="ARBA00022448"/>
    </source>
</evidence>
<proteinExistence type="predicted"/>
<feature type="transmembrane region" description="Helical" evidence="7">
    <location>
        <begin position="12"/>
        <end position="29"/>
    </location>
</feature>
<keyword evidence="2" id="KW-0813">Transport</keyword>
<evidence type="ECO:0000256" key="6">
    <source>
        <dbReference type="ARBA" id="ARBA00023136"/>
    </source>
</evidence>
<organism evidence="8 9">
    <name type="scientific">Ligilactobacillus araffinosus DSM 20653</name>
    <dbReference type="NCBI Taxonomy" id="1423820"/>
    <lineage>
        <taxon>Bacteria</taxon>
        <taxon>Bacillati</taxon>
        <taxon>Bacillota</taxon>
        <taxon>Bacilli</taxon>
        <taxon>Lactobacillales</taxon>
        <taxon>Lactobacillaceae</taxon>
        <taxon>Ligilactobacillus</taxon>
    </lineage>
</organism>
<protein>
    <submittedName>
        <fullName evidence="8">Amino acid transporter</fullName>
    </submittedName>
</protein>
<feature type="transmembrane region" description="Helical" evidence="7">
    <location>
        <begin position="369"/>
        <end position="389"/>
    </location>
</feature>
<feature type="transmembrane region" description="Helical" evidence="7">
    <location>
        <begin position="170"/>
        <end position="189"/>
    </location>
</feature>
<accession>A0A0R1ZR08</accession>
<evidence type="ECO:0000256" key="3">
    <source>
        <dbReference type="ARBA" id="ARBA00022475"/>
    </source>
</evidence>
<feature type="transmembrane region" description="Helical" evidence="7">
    <location>
        <begin position="209"/>
        <end position="229"/>
    </location>
</feature>
<dbReference type="Gene3D" id="1.20.1740.10">
    <property type="entry name" value="Amino acid/polyamine transporter I"/>
    <property type="match status" value="1"/>
</dbReference>
<dbReference type="Proteomes" id="UP000051291">
    <property type="component" value="Unassembled WGS sequence"/>
</dbReference>
<keyword evidence="4 7" id="KW-0812">Transmembrane</keyword>
<keyword evidence="9" id="KW-1185">Reference proteome</keyword>
<dbReference type="InterPro" id="IPR050367">
    <property type="entry name" value="APC_superfamily"/>
</dbReference>
<evidence type="ECO:0000256" key="5">
    <source>
        <dbReference type="ARBA" id="ARBA00022989"/>
    </source>
</evidence>
<reference evidence="8 9" key="1">
    <citation type="journal article" date="2015" name="Genome Announc.">
        <title>Expanding the biotechnology potential of lactobacilli through comparative genomics of 213 strains and associated genera.</title>
        <authorList>
            <person name="Sun Z."/>
            <person name="Harris H.M."/>
            <person name="McCann A."/>
            <person name="Guo C."/>
            <person name="Argimon S."/>
            <person name="Zhang W."/>
            <person name="Yang X."/>
            <person name="Jeffery I.B."/>
            <person name="Cooney J.C."/>
            <person name="Kagawa T.F."/>
            <person name="Liu W."/>
            <person name="Song Y."/>
            <person name="Salvetti E."/>
            <person name="Wrobel A."/>
            <person name="Rasinkangas P."/>
            <person name="Parkhill J."/>
            <person name="Rea M.C."/>
            <person name="O'Sullivan O."/>
            <person name="Ritari J."/>
            <person name="Douillard F.P."/>
            <person name="Paul Ross R."/>
            <person name="Yang R."/>
            <person name="Briner A.E."/>
            <person name="Felis G.E."/>
            <person name="de Vos W.M."/>
            <person name="Barrangou R."/>
            <person name="Klaenhammer T.R."/>
            <person name="Caufield P.W."/>
            <person name="Cui Y."/>
            <person name="Zhang H."/>
            <person name="O'Toole P.W."/>
        </authorList>
    </citation>
    <scope>NUCLEOTIDE SEQUENCE [LARGE SCALE GENOMIC DNA]</scope>
    <source>
        <strain evidence="8 9">DSM 20653</strain>
    </source>
</reference>
<feature type="transmembrane region" description="Helical" evidence="7">
    <location>
        <begin position="85"/>
        <end position="105"/>
    </location>
</feature>
<name>A0A0R1ZR08_9LACO</name>
<evidence type="ECO:0000313" key="8">
    <source>
        <dbReference type="EMBL" id="KRM53187.1"/>
    </source>
</evidence>
<dbReference type="EMBL" id="AYYZ01000006">
    <property type="protein sequence ID" value="KRM53187.1"/>
    <property type="molecule type" value="Genomic_DNA"/>
</dbReference>
<feature type="transmembrane region" description="Helical" evidence="7">
    <location>
        <begin position="125"/>
        <end position="150"/>
    </location>
</feature>
<gene>
    <name evidence="8" type="ORF">FC64_GL000849</name>
</gene>
<dbReference type="PANTHER" id="PTHR42770">
    <property type="entry name" value="AMINO ACID TRANSPORTER-RELATED"/>
    <property type="match status" value="1"/>
</dbReference>
<dbReference type="AlphaFoldDB" id="A0A0R1ZR08"/>
<keyword evidence="6 7" id="KW-0472">Membrane</keyword>
<dbReference type="PATRIC" id="fig|1423820.4.peg.870"/>
<dbReference type="Pfam" id="PF13520">
    <property type="entry name" value="AA_permease_2"/>
    <property type="match status" value="1"/>
</dbReference>
<keyword evidence="5 7" id="KW-1133">Transmembrane helix</keyword>
<comment type="caution">
    <text evidence="8">The sequence shown here is derived from an EMBL/GenBank/DDBJ whole genome shotgun (WGS) entry which is preliminary data.</text>
</comment>
<dbReference type="InterPro" id="IPR002293">
    <property type="entry name" value="AA/rel_permease1"/>
</dbReference>
<evidence type="ECO:0000256" key="4">
    <source>
        <dbReference type="ARBA" id="ARBA00022692"/>
    </source>
</evidence>
<keyword evidence="3" id="KW-1003">Cell membrane</keyword>
<dbReference type="RefSeq" id="WP_268888285.1">
    <property type="nucleotide sequence ID" value="NZ_AYYZ01000006.1"/>
</dbReference>
<dbReference type="STRING" id="1423820.FC64_GL000849"/>
<dbReference type="GO" id="GO:0005886">
    <property type="term" value="C:plasma membrane"/>
    <property type="evidence" value="ECO:0007669"/>
    <property type="project" value="UniProtKB-SubCell"/>
</dbReference>
<evidence type="ECO:0000256" key="1">
    <source>
        <dbReference type="ARBA" id="ARBA00004651"/>
    </source>
</evidence>
<feature type="transmembrane region" description="Helical" evidence="7">
    <location>
        <begin position="250"/>
        <end position="270"/>
    </location>
</feature>
<dbReference type="PIRSF" id="PIRSF006060">
    <property type="entry name" value="AA_transporter"/>
    <property type="match status" value="1"/>
</dbReference>
<sequence>MESSSKTKKIGLATLVMMIISSIYGFANTPRAFMQMGYASIIWYILAALVFFLPVSLMLAEYGSSFKEAKGGIYSWLEGSIGEKWAFVGTFIWLAAWIVWLVQTASSFCIPLSSVVFGKDTTSTWHLFGLTPIETLGVIGIVVVIVVTFFSSHGMDAIAKVSTVGGAFNIAVNGLFLIISVLILIFNHGHLAQPISGASSFIHSPNSQFTTPIAMISFIVYAIFAYGGMETMGGIMDSLDKPEKTFPRGILIATAIIAIGYALTIFMWGFSTNWRHVFGGGQVTLGNVTYVLMGNLGVAFGNAIGVSHHTALLFGSLMTRFTGFSILLAVVGSFFIMTYSPIKSFIMGSDPELWPAKITKLNKAGMPAFAMWIQAIVVCVFIFFISFGGSAASKFFTILTNMSNVSTTFPYLFLVGAFPFFKKLKDIDRPFEFFKNKFWTNLIVALCLIVLSGGILFTIIQPILVHQYSTAFWTAIGPIFFGAVALIFYEVSSRKREKKN</sequence>
<dbReference type="NCBIfam" id="NF011775">
    <property type="entry name" value="PRK15238.1"/>
    <property type="match status" value="1"/>
</dbReference>
<comment type="subcellular location">
    <subcellularLocation>
        <location evidence="1">Cell membrane</location>
        <topology evidence="1">Multi-pass membrane protein</topology>
    </subcellularLocation>
</comment>